<evidence type="ECO:0000313" key="6">
    <source>
        <dbReference type="Proteomes" id="UP001596432"/>
    </source>
</evidence>
<dbReference type="PANTHER" id="PTHR43856:SF1">
    <property type="entry name" value="MITOCHONDRIAL CARDIOLIPIN HYDROLASE"/>
    <property type="match status" value="1"/>
</dbReference>
<evidence type="ECO:0000259" key="4">
    <source>
        <dbReference type="PROSITE" id="PS50035"/>
    </source>
</evidence>
<dbReference type="GO" id="GO:0016042">
    <property type="term" value="P:lipid catabolic process"/>
    <property type="evidence" value="ECO:0007669"/>
    <property type="project" value="UniProtKB-KW"/>
</dbReference>
<reference evidence="5 6" key="1">
    <citation type="journal article" date="2019" name="Int. J. Syst. Evol. Microbiol.">
        <title>The Global Catalogue of Microorganisms (GCM) 10K type strain sequencing project: providing services to taxonomists for standard genome sequencing and annotation.</title>
        <authorList>
            <consortium name="The Broad Institute Genomics Platform"/>
            <consortium name="The Broad Institute Genome Sequencing Center for Infectious Disease"/>
            <person name="Wu L."/>
            <person name="Ma J."/>
        </authorList>
    </citation>
    <scope>NUCLEOTIDE SEQUENCE [LARGE SCALE GENOMIC DNA]</scope>
    <source>
        <strain evidence="5 6">XZYJT29</strain>
    </source>
</reference>
<evidence type="ECO:0000256" key="1">
    <source>
        <dbReference type="ARBA" id="ARBA00022801"/>
    </source>
</evidence>
<dbReference type="PROSITE" id="PS50035">
    <property type="entry name" value="PLD"/>
    <property type="match status" value="1"/>
</dbReference>
<dbReference type="Pfam" id="PF13091">
    <property type="entry name" value="PLDc_2"/>
    <property type="match status" value="2"/>
</dbReference>
<protein>
    <submittedName>
        <fullName evidence="5">Phosphatidylserine/phosphatidylglycerophosphate/ cardiolipin synthase family protein</fullName>
    </submittedName>
</protein>
<proteinExistence type="predicted"/>
<dbReference type="CDD" id="cd09128">
    <property type="entry name" value="PLDc_unchar1_2"/>
    <property type="match status" value="1"/>
</dbReference>
<dbReference type="RefSeq" id="WP_274324544.1">
    <property type="nucleotide sequence ID" value="NZ_CP118158.1"/>
</dbReference>
<comment type="caution">
    <text evidence="5">The sequence shown here is derived from an EMBL/GenBank/DDBJ whole genome shotgun (WGS) entry which is preliminary data.</text>
</comment>
<keyword evidence="2" id="KW-0442">Lipid degradation</keyword>
<evidence type="ECO:0000256" key="2">
    <source>
        <dbReference type="ARBA" id="ARBA00022963"/>
    </source>
</evidence>
<dbReference type="Proteomes" id="UP001596432">
    <property type="component" value="Unassembled WGS sequence"/>
</dbReference>
<dbReference type="InterPro" id="IPR025202">
    <property type="entry name" value="PLD-like_dom"/>
</dbReference>
<evidence type="ECO:0000256" key="3">
    <source>
        <dbReference type="ARBA" id="ARBA00023098"/>
    </source>
</evidence>
<keyword evidence="6" id="KW-1185">Reference proteome</keyword>
<gene>
    <name evidence="5" type="ORF">ACFQMA_03710</name>
</gene>
<dbReference type="SMART" id="SM00155">
    <property type="entry name" value="PLDc"/>
    <property type="match status" value="2"/>
</dbReference>
<dbReference type="Gene3D" id="3.30.870.10">
    <property type="entry name" value="Endonuclease Chain A"/>
    <property type="match status" value="2"/>
</dbReference>
<dbReference type="PANTHER" id="PTHR43856">
    <property type="entry name" value="CARDIOLIPIN HYDROLASE"/>
    <property type="match status" value="1"/>
</dbReference>
<keyword evidence="3" id="KW-0443">Lipid metabolism</keyword>
<name>A0ABD5XZD9_9EURY</name>
<dbReference type="AlphaFoldDB" id="A0ABD5XZD9"/>
<organism evidence="5 6">
    <name type="scientific">Halosimplex aquaticum</name>
    <dbReference type="NCBI Taxonomy" id="3026162"/>
    <lineage>
        <taxon>Archaea</taxon>
        <taxon>Methanobacteriati</taxon>
        <taxon>Methanobacteriota</taxon>
        <taxon>Stenosarchaea group</taxon>
        <taxon>Halobacteria</taxon>
        <taxon>Halobacteriales</taxon>
        <taxon>Haloarculaceae</taxon>
        <taxon>Halosimplex</taxon>
    </lineage>
</organism>
<dbReference type="GeneID" id="78819189"/>
<dbReference type="InterPro" id="IPR001736">
    <property type="entry name" value="PLipase_D/transphosphatidylase"/>
</dbReference>
<dbReference type="SUPFAM" id="SSF56024">
    <property type="entry name" value="Phospholipase D/nuclease"/>
    <property type="match status" value="2"/>
</dbReference>
<evidence type="ECO:0000313" key="5">
    <source>
        <dbReference type="EMBL" id="MFC7138943.1"/>
    </source>
</evidence>
<keyword evidence="1" id="KW-0378">Hydrolase</keyword>
<sequence length="557" mass="59017">MFSVARLAAVCLLVVGVAGPAIGAIAASGDASGAIATAAPRPSEPRIAAVYPNPVADGDHGEFVVLAFPDGTDLGRYELTDGDGSLSLPNGSAGGRVAVTAAPARVRNLTDRRVVGADGSVSLANGGDRVRLIRGNDTVATARYRDAPEGEIGRFDERGGVTWRPLGRTNRSVVTAGGGQVRAFTLPDAPEVPVQTIRDADRRILLAGYTFTSERVARELERAVDRGVDVHVLLDGQPVDGISRRQAVALDSLVDAGVTVELLGGPHGRYAYHHAKYAVVDDSAVVLTENWKPAGTGGRASRGWGVVVSQPRIVRGLAATFRADADWQGARPWSQVRRGRSFETSGVANGTYPSHRSPETVPVDRTQLLVTPDNAGSAITAALDGADESIDVIQMSIDGPDQRFLRATVRAARRGVDVRILLSSAWYVEEENRRLVEHLREVAEREGLPLSAKLAEPGGDYEKIHAKGVVIDGDQALLGSLNWNGESIRRNREVVLSLEGEAVGAYYRNAFEADWGEKTERSLPVGIVAGVAGCLLLALLVARRIDFGPDVGVGPGR</sequence>
<dbReference type="InterPro" id="IPR051406">
    <property type="entry name" value="PLD_domain"/>
</dbReference>
<accession>A0ABD5XZD9</accession>
<dbReference type="GO" id="GO:0016787">
    <property type="term" value="F:hydrolase activity"/>
    <property type="evidence" value="ECO:0007669"/>
    <property type="project" value="UniProtKB-KW"/>
</dbReference>
<dbReference type="EMBL" id="JBHTAS010000001">
    <property type="protein sequence ID" value="MFC7138943.1"/>
    <property type="molecule type" value="Genomic_DNA"/>
</dbReference>
<feature type="domain" description="PLD phosphodiesterase" evidence="4">
    <location>
        <begin position="460"/>
        <end position="487"/>
    </location>
</feature>